<dbReference type="Proteomes" id="UP000000589">
    <property type="component" value="Chromosome 2"/>
</dbReference>
<dbReference type="ProteomicsDB" id="357442"/>
<comment type="function">
    <text evidence="16">Acts as one of several non-catalytic accessory components of the cytoplasmic dynein 1 complex that are thought to be involved in linking dynein to cargos and to adapter proteins that regulate dynein function. Cytoplasmic dynein 1 acts as a motor for the intracellular retrograde motility of vesicles and organelles along microtubules. The intermediate chains mediate the binding of dynein to dynactin via its 150 kDa component (p150-glued) DCTN1. Involved in membrane-transport, such as Golgi apparatus, late endosomes and lysosomes.</text>
</comment>
<reference evidence="18 20" key="4">
    <citation type="journal article" date="2011" name="PLoS Biol.">
        <title>Modernizing reference genome assemblies.</title>
        <authorList>
            <person name="Church D.M."/>
            <person name="Schneider V.A."/>
            <person name="Graves T."/>
            <person name="Auger K."/>
            <person name="Cunningham F."/>
            <person name="Bouk N."/>
            <person name="Chen H.C."/>
            <person name="Agarwala R."/>
            <person name="McLaren W.M."/>
            <person name="Ritchie G.R."/>
            <person name="Albracht D."/>
            <person name="Kremitzki M."/>
            <person name="Rock S."/>
            <person name="Kotkiewicz H."/>
            <person name="Kremitzki C."/>
            <person name="Wollam A."/>
            <person name="Trani L."/>
            <person name="Fulton L."/>
            <person name="Fulton R."/>
            <person name="Matthews L."/>
            <person name="Whitehead S."/>
            <person name="Chow W."/>
            <person name="Torrance J."/>
            <person name="Dunn M."/>
            <person name="Harden G."/>
            <person name="Threadgold G."/>
            <person name="Wood J."/>
            <person name="Collins J."/>
            <person name="Heath P."/>
            <person name="Griffiths G."/>
            <person name="Pelan S."/>
            <person name="Grafham D."/>
            <person name="Eichler E.E."/>
            <person name="Weinstock G."/>
            <person name="Mardis E.R."/>
            <person name="Wilson R.K."/>
            <person name="Howe K."/>
            <person name="Flicek P."/>
            <person name="Hubbard T."/>
        </authorList>
    </citation>
    <scope>NUCLEOTIDE SEQUENCE [LARGE SCALE GENOMIC DNA]</scope>
    <source>
        <strain evidence="18 20">C57BL/6J</strain>
    </source>
</reference>
<proteinExistence type="evidence at protein level"/>
<evidence type="ECO:0000313" key="19">
    <source>
        <dbReference type="MGI" id="MGI:107750"/>
    </source>
</evidence>
<evidence type="ECO:0000256" key="16">
    <source>
        <dbReference type="ARBA" id="ARBA00045429"/>
    </source>
</evidence>
<comment type="subcellular location">
    <subcellularLocation>
        <location evidence="1">Cytoplasm</location>
        <location evidence="1">Cytoskeleton</location>
    </subcellularLocation>
</comment>
<keyword evidence="6" id="KW-0853">WD repeat</keyword>
<dbReference type="PeptideAtlas" id="A2BFF8"/>
<evidence type="ECO:0000256" key="7">
    <source>
        <dbReference type="ARBA" id="ARBA00022701"/>
    </source>
</evidence>
<dbReference type="jPOST" id="A2BFF8"/>
<dbReference type="OrthoDB" id="4189at2759"/>
<sequence length="611" mass="68266">MSDKSDLKAELERKKQRLAQIREEKKRKEEERKKKETDQKKEAAVSVQEESDLEKKRREAEALLQSMGLTTDSPIVPPPMSPSSKSVSTPSEAGSQDSGDGAVGSRRGPIKLGMAKITQVDFPPREIVTYTKETQTPVTAQPKEDEEEEDDVATPKPPVEPEEEKTLKKDEENDSKAPPHELTEEEKQQILHSEEFLSFFDHSTRIVERALSEQINIFFDYSGRDLEDKEGEIQAGAKLSLNRQFFDERWSKHRVVSCLDWSSQYPELLVASYNNNEEAPHEPDGVALVWNMKYKKTTPEYVFHCQSAVMSATFAKFHPNLVVGGTYSGQIVLWDNRSNKRTPVQRTPLSAAAHTHPVYCVNVVGTQNAHNLISISTDGKICSWSLDMLSHPQDSMELVHKQSKAVAVTSMSFPVGDVNNFVVGSEEGSVYTACRHGSKAGISEMFEGHQGPITGIHCHAAVGAVDFSHLFVTSSFDWTVKLWTTKNNKPLYSFEDNSDYVYDVMWSPTHPALFACVDGMGRLDLWNLNNDTEVPTASISVEGNPALNRVRWTHSGREIAVGDSEGQIVIYDVGEIAVPRNDEWARFGRTLAEINANRADAEEEAATRIPA</sequence>
<dbReference type="Ensembl" id="ENSMUST00000112139.8">
    <property type="protein sequence ID" value="ENSMUSP00000107767.2"/>
    <property type="gene ID" value="ENSMUSG00000027012.16"/>
</dbReference>
<keyword evidence="4" id="KW-0963">Cytoplasm</keyword>
<dbReference type="ExpressionAtlas" id="A2BFF8">
    <property type="expression patterns" value="baseline and differential"/>
</dbReference>
<evidence type="ECO:0007829" key="24">
    <source>
        <dbReference type="PubMed" id="21183079"/>
    </source>
</evidence>
<evidence type="ECO:0000256" key="6">
    <source>
        <dbReference type="ARBA" id="ARBA00022574"/>
    </source>
</evidence>
<keyword evidence="9" id="KW-0007">Acetylation</keyword>
<dbReference type="FunFam" id="2.130.10.10:FF:000095">
    <property type="entry name" value="Cytoplasmic dynein 1 intermediate chain 2"/>
    <property type="match status" value="1"/>
</dbReference>
<dbReference type="Pfam" id="PF11540">
    <property type="entry name" value="Dynein_IC2"/>
    <property type="match status" value="1"/>
</dbReference>
<dbReference type="FunFam" id="2.130.10.10:FF:000026">
    <property type="entry name" value="cytoplasmic dynein 1 intermediate chain 2 isoform X2"/>
    <property type="match status" value="1"/>
</dbReference>
<reference evidence="18 20" key="2">
    <citation type="journal article" date="2009" name="PLoS Biol.">
        <title>Lineage-specific biology revealed by a finished genome assembly of the mouse.</title>
        <authorList>
            <consortium name="Mouse Genome Sequencing Consortium"/>
            <person name="Church D.M."/>
            <person name="Goodstadt L."/>
            <person name="Hillier L.W."/>
            <person name="Zody M.C."/>
            <person name="Goldstein S."/>
            <person name="She X."/>
            <person name="Bult C.J."/>
            <person name="Agarwala R."/>
            <person name="Cherry J.L."/>
            <person name="DiCuccio M."/>
            <person name="Hlavina W."/>
            <person name="Kapustin Y."/>
            <person name="Meric P."/>
            <person name="Maglott D."/>
            <person name="Birtle Z."/>
            <person name="Marques A.C."/>
            <person name="Graves T."/>
            <person name="Zhou S."/>
            <person name="Teague B."/>
            <person name="Potamousis K."/>
            <person name="Churas C."/>
            <person name="Place M."/>
            <person name="Herschleb J."/>
            <person name="Runnheim R."/>
            <person name="Forrest D."/>
            <person name="Amos-Landgraf J."/>
            <person name="Schwartz D.C."/>
            <person name="Cheng Z."/>
            <person name="Lindblad-Toh K."/>
            <person name="Eichler E.E."/>
            <person name="Ponting C.P."/>
        </authorList>
    </citation>
    <scope>NUCLEOTIDE SEQUENCE [LARGE SCALE GENOMIC DNA]</scope>
    <source>
        <strain evidence="18 20">C57BL/6J</strain>
    </source>
</reference>
<dbReference type="BioGRID-ORCS" id="13427">
    <property type="hits" value="22 hits in 79 CRISPR screens"/>
</dbReference>
<evidence type="ECO:0000256" key="10">
    <source>
        <dbReference type="ARBA" id="ARBA00023017"/>
    </source>
</evidence>
<dbReference type="InterPro" id="IPR050687">
    <property type="entry name" value="Dynein_IC"/>
</dbReference>
<dbReference type="GeneTree" id="ENSGT00940000155442"/>
<keyword evidence="10" id="KW-0243">Dynein</keyword>
<dbReference type="InterPro" id="IPR036322">
    <property type="entry name" value="WD40_repeat_dom_sf"/>
</dbReference>
<feature type="compositionally biased region" description="Basic and acidic residues" evidence="17">
    <location>
        <begin position="1"/>
        <end position="13"/>
    </location>
</feature>
<evidence type="ECO:0000256" key="12">
    <source>
        <dbReference type="ARBA" id="ARBA00023212"/>
    </source>
</evidence>
<comment type="similarity">
    <text evidence="2">Belongs to the dynein intermediate chain family.</text>
</comment>
<dbReference type="RefSeq" id="XP_017170815.1">
    <property type="nucleotide sequence ID" value="XM_017315326.3"/>
</dbReference>
<keyword evidence="12" id="KW-0206">Cytoskeleton</keyword>
<keyword evidence="20" id="KW-1185">Reference proteome</keyword>
<feature type="compositionally biased region" description="Low complexity" evidence="17">
    <location>
        <begin position="82"/>
        <end position="91"/>
    </location>
</feature>
<keyword evidence="21 22" id="KW-1267">Proteomics identification</keyword>
<dbReference type="InterPro" id="IPR001680">
    <property type="entry name" value="WD40_rpt"/>
</dbReference>
<gene>
    <name evidence="18 19" type="primary">Dync1i2</name>
</gene>
<dbReference type="CTD" id="1781"/>
<dbReference type="InterPro" id="IPR025956">
    <property type="entry name" value="DYNC1I1/DYNC1I2"/>
</dbReference>
<keyword evidence="3" id="KW-0813">Transport</keyword>
<keyword evidence="5" id="KW-0597">Phosphoprotein</keyword>
<reference evidence="23" key="1">
    <citation type="journal article" date="2009" name="Mol. Cell. Proteomics">
        <title>Large scale localization of protein phosphorylation by use of electron capture dissociation mass spectrometry.</title>
        <authorList>
            <person name="Sweet S.M."/>
            <person name="Bailey C.M."/>
            <person name="Cunningham D.L."/>
            <person name="Heath J.K."/>
            <person name="Cooper H.J."/>
        </authorList>
    </citation>
    <scope>IDENTIFICATION BY MASS SPECTROMETRY [LARGE SCALE ANALYSIS]</scope>
</reference>
<dbReference type="InterPro" id="IPR015943">
    <property type="entry name" value="WD40/YVTN_repeat-like_dom_sf"/>
</dbReference>
<evidence type="ECO:0000256" key="4">
    <source>
        <dbReference type="ARBA" id="ARBA00022490"/>
    </source>
</evidence>
<dbReference type="AGR" id="MGI:107750"/>
<dbReference type="AlphaFoldDB" id="A2BFF8"/>
<reference evidence="18" key="5">
    <citation type="submission" date="2025-08" db="UniProtKB">
        <authorList>
            <consortium name="Ensembl"/>
        </authorList>
    </citation>
    <scope>IDENTIFICATION</scope>
    <source>
        <strain evidence="18">C57BL/6J</strain>
    </source>
</reference>
<evidence type="ECO:0000256" key="9">
    <source>
        <dbReference type="ARBA" id="ARBA00022990"/>
    </source>
</evidence>
<reference evidence="18" key="6">
    <citation type="submission" date="2025-09" db="UniProtKB">
        <authorList>
            <consortium name="Ensembl"/>
        </authorList>
    </citation>
    <scope>IDENTIFICATION</scope>
    <source>
        <strain evidence="18">C57BL/6J</strain>
    </source>
</reference>
<evidence type="ECO:0000256" key="3">
    <source>
        <dbReference type="ARBA" id="ARBA00022448"/>
    </source>
</evidence>
<dbReference type="RefSeq" id="XP_006498742.1">
    <property type="nucleotide sequence ID" value="XM_006498679.4"/>
</dbReference>
<dbReference type="Bgee" id="ENSMUSG00000027012">
    <property type="expression patterns" value="Expressed in cortical plate and 288 other cell types or tissues"/>
</dbReference>
<dbReference type="GO" id="GO:0007018">
    <property type="term" value="P:microtubule-based movement"/>
    <property type="evidence" value="ECO:0007669"/>
    <property type="project" value="InterPro"/>
</dbReference>
<evidence type="ECO:0000313" key="20">
    <source>
        <dbReference type="Proteomes" id="UP000000589"/>
    </source>
</evidence>
<dbReference type="DNASU" id="13427"/>
<evidence type="ECO:0000256" key="15">
    <source>
        <dbReference type="ARBA" id="ARBA00042966"/>
    </source>
</evidence>
<evidence type="ECO:0000256" key="13">
    <source>
        <dbReference type="ARBA" id="ARBA00040292"/>
    </source>
</evidence>
<evidence type="ECO:0000256" key="1">
    <source>
        <dbReference type="ARBA" id="ARBA00004245"/>
    </source>
</evidence>
<dbReference type="VEuPathDB" id="HostDB:ENSMUSG00000027012"/>
<accession>A2BFF8</accession>
<dbReference type="Gene3D" id="2.130.10.10">
    <property type="entry name" value="YVTN repeat-like/Quinoprotein amine dehydrogenase"/>
    <property type="match status" value="2"/>
</dbReference>
<dbReference type="PANTHER" id="PTHR12442">
    <property type="entry name" value="DYNEIN INTERMEDIATE CHAIN"/>
    <property type="match status" value="1"/>
</dbReference>
<feature type="compositionally biased region" description="Basic and acidic residues" evidence="17">
    <location>
        <begin position="164"/>
        <end position="188"/>
    </location>
</feature>
<evidence type="ECO:0000256" key="8">
    <source>
        <dbReference type="ARBA" id="ARBA00022737"/>
    </source>
</evidence>
<keyword evidence="7" id="KW-0493">Microtubule</keyword>
<evidence type="ECO:0007829" key="21">
    <source>
        <dbReference type="PeptideAtlas" id="A2BFF8"/>
    </source>
</evidence>
<dbReference type="PANTHER" id="PTHR12442:SF37">
    <property type="entry name" value="CYTOPLASMIC DYNEIN 1 INTERMEDIATE CHAIN 2"/>
    <property type="match status" value="1"/>
</dbReference>
<evidence type="ECO:0000256" key="2">
    <source>
        <dbReference type="ARBA" id="ARBA00011059"/>
    </source>
</evidence>
<dbReference type="SMART" id="SM00320">
    <property type="entry name" value="WD40"/>
    <property type="match status" value="5"/>
</dbReference>
<feature type="compositionally biased region" description="Basic and acidic residues" evidence="17">
    <location>
        <begin position="20"/>
        <end position="43"/>
    </location>
</feature>
<evidence type="ECO:0007829" key="22">
    <source>
        <dbReference type="ProteomicsDB" id="A2BFF8"/>
    </source>
</evidence>
<feature type="region of interest" description="Disordered" evidence="17">
    <location>
        <begin position="1"/>
        <end position="188"/>
    </location>
</feature>
<keyword evidence="11" id="KW-0505">Motor protein</keyword>
<dbReference type="MGI" id="MGI:107750">
    <property type="gene designation" value="Dync1i2"/>
</dbReference>
<dbReference type="GO" id="GO:0005868">
    <property type="term" value="C:cytoplasmic dynein complex"/>
    <property type="evidence" value="ECO:0007669"/>
    <property type="project" value="InterPro"/>
</dbReference>
<dbReference type="Pfam" id="PF00400">
    <property type="entry name" value="WD40"/>
    <property type="match status" value="1"/>
</dbReference>
<organism evidence="18 20">
    <name type="scientific">Mus musculus</name>
    <name type="common">Mouse</name>
    <dbReference type="NCBI Taxonomy" id="10090"/>
    <lineage>
        <taxon>Eukaryota</taxon>
        <taxon>Metazoa</taxon>
        <taxon>Chordata</taxon>
        <taxon>Craniata</taxon>
        <taxon>Vertebrata</taxon>
        <taxon>Euteleostomi</taxon>
        <taxon>Mammalia</taxon>
        <taxon>Eutheria</taxon>
        <taxon>Euarchontoglires</taxon>
        <taxon>Glires</taxon>
        <taxon>Rodentia</taxon>
        <taxon>Myomorpha</taxon>
        <taxon>Muroidea</taxon>
        <taxon>Muridae</taxon>
        <taxon>Murinae</taxon>
        <taxon>Mus</taxon>
        <taxon>Mus</taxon>
    </lineage>
</organism>
<dbReference type="SMR" id="A2BFF8"/>
<protein>
    <recommendedName>
        <fullName evidence="13">Cytoplasmic dynein 1 intermediate chain 2</fullName>
    </recommendedName>
    <alternativeName>
        <fullName evidence="14">Cytoplasmic dynein intermediate chain 2</fullName>
    </alternativeName>
    <alternativeName>
        <fullName evidence="15">Dynein intermediate chain 2, cytosolic</fullName>
    </alternativeName>
</protein>
<name>A2BFF8_MOUSE</name>
<reference evidence="24" key="3">
    <citation type="journal article" date="2010" name="Cell">
        <title>A tissue-specific atlas of mouse protein phosphorylation and expression.</title>
        <authorList>
            <person name="Huttlin E.L."/>
            <person name="Jedrychowski M.P."/>
            <person name="Elias J.E."/>
            <person name="Goswami T."/>
            <person name="Rad R."/>
            <person name="Beausoleil S.A."/>
            <person name="Villen J."/>
            <person name="Haas W."/>
            <person name="Sowa M.E."/>
            <person name="Gygi S.P."/>
        </authorList>
    </citation>
    <scope>IDENTIFICATION BY MASS SPECTROMETRY [LARGE SCALE ANALYSIS]</scope>
</reference>
<evidence type="ECO:0000256" key="11">
    <source>
        <dbReference type="ARBA" id="ARBA00023175"/>
    </source>
</evidence>
<evidence type="ECO:0000256" key="14">
    <source>
        <dbReference type="ARBA" id="ARBA00042023"/>
    </source>
</evidence>
<evidence type="ECO:0000313" key="18">
    <source>
        <dbReference type="Ensembl" id="ENSMUSP00000107767.2"/>
    </source>
</evidence>
<dbReference type="GeneID" id="13427"/>
<dbReference type="GO" id="GO:0005874">
    <property type="term" value="C:microtubule"/>
    <property type="evidence" value="ECO:0007669"/>
    <property type="project" value="UniProtKB-KW"/>
</dbReference>
<dbReference type="SUPFAM" id="SSF50978">
    <property type="entry name" value="WD40 repeat-like"/>
    <property type="match status" value="1"/>
</dbReference>
<evidence type="ECO:0000256" key="5">
    <source>
        <dbReference type="ARBA" id="ARBA00022553"/>
    </source>
</evidence>
<dbReference type="Antibodypedia" id="33847">
    <property type="antibodies" value="145 antibodies from 30 providers"/>
</dbReference>
<keyword evidence="8" id="KW-0677">Repeat</keyword>
<evidence type="ECO:0007829" key="23">
    <source>
        <dbReference type="PubMed" id="19131326"/>
    </source>
</evidence>
<evidence type="ECO:0000256" key="17">
    <source>
        <dbReference type="SAM" id="MobiDB-lite"/>
    </source>
</evidence>